<sequence>MRYLKRKALGNKLLNTALWLVLLGALCGIVPSAIGVMDLMIIRLWMFAPMAILLIVSVIIAIVGLIIRVSAGKKPASLEKQPAETSEAPDAKEAGTPRRGRRAATTSTKKNTETNTARRSGPKHGRHGRH</sequence>
<dbReference type="EMBL" id="QFFM01000041">
    <property type="protein sequence ID" value="PWG62068.1"/>
    <property type="molecule type" value="Genomic_DNA"/>
</dbReference>
<feature type="region of interest" description="Disordered" evidence="1">
    <location>
        <begin position="74"/>
        <end position="130"/>
    </location>
</feature>
<keyword evidence="2" id="KW-0812">Transmembrane</keyword>
<evidence type="ECO:0000256" key="1">
    <source>
        <dbReference type="SAM" id="MobiDB-lite"/>
    </source>
</evidence>
<dbReference type="AlphaFoldDB" id="A0A2U2MZ24"/>
<proteinExistence type="predicted"/>
<gene>
    <name evidence="3" type="ORF">DF196_12640</name>
</gene>
<name>A0A2U2MZ24_9BIFI</name>
<reference evidence="3 4" key="1">
    <citation type="journal article" date="2018" name="Int. J. Syst. Evol. Microbiol.">
        <title>Bifidobacterium callitrichidarum sp. nov. from the faeces of the emperor tamarin (Saguinus imperator).</title>
        <authorList>
            <person name="Modesto M."/>
            <person name="Michelini S."/>
            <person name="Sansosti M.C."/>
            <person name="De Filippo C."/>
            <person name="Cavalieri D."/>
            <person name="Qvirist L."/>
            <person name="Andlid T."/>
            <person name="Spiezio C."/>
            <person name="Sandri C."/>
            <person name="Pascarelli S."/>
            <person name="Sgorbati B."/>
            <person name="Mattarelli P."/>
        </authorList>
    </citation>
    <scope>NUCLEOTIDE SEQUENCE [LARGE SCALE GENOMIC DNA]</scope>
    <source>
        <strain evidence="3 4">TRI 5</strain>
    </source>
</reference>
<keyword evidence="2" id="KW-0472">Membrane</keyword>
<accession>A0A2U2MZ24</accession>
<organism evidence="3 4">
    <name type="scientific">Bifidobacterium callitrichidarum</name>
    <dbReference type="NCBI Taxonomy" id="2052941"/>
    <lineage>
        <taxon>Bacteria</taxon>
        <taxon>Bacillati</taxon>
        <taxon>Actinomycetota</taxon>
        <taxon>Actinomycetes</taxon>
        <taxon>Bifidobacteriales</taxon>
        <taxon>Bifidobacteriaceae</taxon>
        <taxon>Bifidobacterium</taxon>
    </lineage>
</organism>
<evidence type="ECO:0000256" key="2">
    <source>
        <dbReference type="SAM" id="Phobius"/>
    </source>
</evidence>
<feature type="transmembrane region" description="Helical" evidence="2">
    <location>
        <begin position="42"/>
        <end position="67"/>
    </location>
</feature>
<evidence type="ECO:0000313" key="3">
    <source>
        <dbReference type="EMBL" id="PWG62068.1"/>
    </source>
</evidence>
<keyword evidence="2" id="KW-1133">Transmembrane helix</keyword>
<feature type="compositionally biased region" description="Basic residues" evidence="1">
    <location>
        <begin position="120"/>
        <end position="130"/>
    </location>
</feature>
<comment type="caution">
    <text evidence="3">The sequence shown here is derived from an EMBL/GenBank/DDBJ whole genome shotgun (WGS) entry which is preliminary data.</text>
</comment>
<dbReference type="Proteomes" id="UP000245876">
    <property type="component" value="Unassembled WGS sequence"/>
</dbReference>
<protein>
    <submittedName>
        <fullName evidence="3">Uncharacterized protein</fullName>
    </submittedName>
</protein>
<keyword evidence="4" id="KW-1185">Reference proteome</keyword>
<evidence type="ECO:0000313" key="4">
    <source>
        <dbReference type="Proteomes" id="UP000245876"/>
    </source>
</evidence>
<feature type="compositionally biased region" description="Low complexity" evidence="1">
    <location>
        <begin position="103"/>
        <end position="117"/>
    </location>
</feature>